<protein>
    <submittedName>
        <fullName evidence="1">Uncharacterized protein</fullName>
    </submittedName>
</protein>
<dbReference type="Proteomes" id="UP000005237">
    <property type="component" value="Unassembled WGS sequence"/>
</dbReference>
<organism evidence="1 2">
    <name type="scientific">Caenorhabditis japonica</name>
    <dbReference type="NCBI Taxonomy" id="281687"/>
    <lineage>
        <taxon>Eukaryota</taxon>
        <taxon>Metazoa</taxon>
        <taxon>Ecdysozoa</taxon>
        <taxon>Nematoda</taxon>
        <taxon>Chromadorea</taxon>
        <taxon>Rhabditida</taxon>
        <taxon>Rhabditina</taxon>
        <taxon>Rhabditomorpha</taxon>
        <taxon>Rhabditoidea</taxon>
        <taxon>Rhabditidae</taxon>
        <taxon>Peloderinae</taxon>
        <taxon>Caenorhabditis</taxon>
    </lineage>
</organism>
<sequence length="268" mass="31617">MRPYFDLISFQILFHFYEQYQQSLVLVEGPKTDYPFVEHRQNGRRLYSLKNTSIKVLKDGDKNEENNNIKLVEEFLSKHSDLKNNKLPQSALSVIVAAPGIQFSNYNLYTFIPQKVYATSKIFSCYQFITKNIQVKWFNDGKNVILAGYIINLGDAVCLEKQLNLLARKLEAQEAEERSRNINRRILYRSTWCNHFNAQCVSYRKERREGEAEEEKENYLDTVALMFSPVESRIRRANCADCRQREEDCEESSQYVFIEHIDHNRPRS</sequence>
<reference evidence="2" key="1">
    <citation type="submission" date="2010-08" db="EMBL/GenBank/DDBJ databases">
        <authorList>
            <consortium name="Caenorhabditis japonica Sequencing Consortium"/>
            <person name="Wilson R.K."/>
        </authorList>
    </citation>
    <scope>NUCLEOTIDE SEQUENCE [LARGE SCALE GENOMIC DNA]</scope>
    <source>
        <strain evidence="2">DF5081</strain>
    </source>
</reference>
<evidence type="ECO:0000313" key="2">
    <source>
        <dbReference type="Proteomes" id="UP000005237"/>
    </source>
</evidence>
<dbReference type="AlphaFoldDB" id="A0A8R1I8C7"/>
<accession>A0A8R1I8C7</accession>
<proteinExistence type="predicted"/>
<keyword evidence="2" id="KW-1185">Reference proteome</keyword>
<evidence type="ECO:0000313" key="1">
    <source>
        <dbReference type="EnsemblMetazoa" id="CJA26193.1"/>
    </source>
</evidence>
<name>A0A8R1I8C7_CAEJA</name>
<dbReference type="EnsemblMetazoa" id="CJA26193.1">
    <property type="protein sequence ID" value="CJA26193.1"/>
    <property type="gene ID" value="WBGene00181765"/>
</dbReference>
<reference evidence="1" key="2">
    <citation type="submission" date="2022-06" db="UniProtKB">
        <authorList>
            <consortium name="EnsemblMetazoa"/>
        </authorList>
    </citation>
    <scope>IDENTIFICATION</scope>
    <source>
        <strain evidence="1">DF5081</strain>
    </source>
</reference>